<dbReference type="GO" id="GO:0006487">
    <property type="term" value="P:protein N-linked glycosylation"/>
    <property type="evidence" value="ECO:0007669"/>
    <property type="project" value="TreeGrafter"/>
</dbReference>
<evidence type="ECO:0000256" key="10">
    <source>
        <dbReference type="ARBA" id="ARBA00044721"/>
    </source>
</evidence>
<feature type="transmembrane region" description="Helical" evidence="12">
    <location>
        <begin position="214"/>
        <end position="241"/>
    </location>
</feature>
<comment type="caution">
    <text evidence="13">The sequence shown here is derived from an EMBL/GenBank/DDBJ whole genome shotgun (WGS) entry which is preliminary data.</text>
</comment>
<reference evidence="13 14" key="1">
    <citation type="journal article" date="2019" name="New Phytol.">
        <title>Comparative genomics reveals unique wood-decay strategies and fruiting body development in the Schizophyllaceae.</title>
        <authorList>
            <person name="Almasi E."/>
            <person name="Sahu N."/>
            <person name="Krizsan K."/>
            <person name="Balint B."/>
            <person name="Kovacs G.M."/>
            <person name="Kiss B."/>
            <person name="Cseklye J."/>
            <person name="Drula E."/>
            <person name="Henrissat B."/>
            <person name="Nagy I."/>
            <person name="Chovatia M."/>
            <person name="Adam C."/>
            <person name="LaButti K."/>
            <person name="Lipzen A."/>
            <person name="Riley R."/>
            <person name="Grigoriev I.V."/>
            <person name="Nagy L.G."/>
        </authorList>
    </citation>
    <scope>NUCLEOTIDE SEQUENCE [LARGE SCALE GENOMIC DNA]</scope>
    <source>
        <strain evidence="13 14">NL-1724</strain>
    </source>
</reference>
<dbReference type="GO" id="GO:0052917">
    <property type="term" value="F:dol-P-Man:Man(7)GlcNAc(2)-PP-Dol alpha-1,6-mannosyltransferase activity"/>
    <property type="evidence" value="ECO:0007669"/>
    <property type="project" value="UniProtKB-EC"/>
</dbReference>
<dbReference type="Proteomes" id="UP000320762">
    <property type="component" value="Unassembled WGS sequence"/>
</dbReference>
<dbReference type="InterPro" id="IPR005599">
    <property type="entry name" value="GPI_mannosylTrfase"/>
</dbReference>
<evidence type="ECO:0000256" key="6">
    <source>
        <dbReference type="ARBA" id="ARBA00022692"/>
    </source>
</evidence>
<keyword evidence="7 12" id="KW-0256">Endoplasmic reticulum</keyword>
<keyword evidence="5 13" id="KW-0808">Transferase</keyword>
<feature type="transmembrane region" description="Helical" evidence="12">
    <location>
        <begin position="412"/>
        <end position="432"/>
    </location>
</feature>
<sequence>MRVENKMQKARKTPGRRGAQGVTAFFPRFPRTRAAIMASFFEPAVALDVLLFATSYAHVLLAPYTKVEESFNVHAIHDVCLHGADFSQHDHLVHPGPVPRTFLAAAGLGLVLRPITRALANSGFLMRKSDIQIVARLVLATLACAPLAYLRRAVQREFGRLTAMLFVLLCATQFHMMFWMSRTVPNTYAFVLATTATALLLGRSSSKSARRAIALLTAGGVIFRAELALLLAPFTLCALLSGRVSLRQTISTGFHAACASLALTTAVDTAFWQPVFNGKSDPFVWWSQLAPIQIVTRWLGVTPVWPELASMYYNVILGRSADWGVEPPTYYLISLLRCLLTALPLALFALLLDRRVRALLFPSIIFVGLMSLLAHKEWRFVIYVFPAFNVAAARSLRAMVSRPKNSWLGQMMFLAAVAALTFNALVTAIALIPPAVHNYPGGVALSRLHELVDKDVAVHVHISNYAAQTGATLFQHERAAPYPDWMDAEALPKTDWIYDKAEGLTLAALAKDRAITHAIAEEPPVGSKWEVLDVVEGYAGLELWEVLKRGELSADTICAPWTVRTEPQLWVLQRR</sequence>
<comment type="function">
    <text evidence="10">Mannosyltransferase that operates in the biosynthetic pathway of dolichol-linked oligosaccharides, the glycan precursors employed in protein asparagine (N)-glycosylation. The assembly of dolichol-linked oligosaccharides begins on the cytosolic side of the endoplasmic reticulum membrane and finishes in its lumen. The sequential addition of sugars to dolichol pyrophosphate produces dolichol-linked oligosaccharides containing fourteen sugars, including two GlcNAcs, nine mannoses and three glucoses. Once assembled, the oligosaccharide is transferred from the lipid to nascent proteins by oligosaccharyltransferases. In the lumen of the endoplasmic reticulum, adds the eighth mannose residue in an alpha-1,6 linkage onto Man(7)GlcNAc(2)-PP-dolichol to produce Man(8)GlcNAc(2)-PP-dolichol.</text>
</comment>
<evidence type="ECO:0000256" key="9">
    <source>
        <dbReference type="ARBA" id="ARBA00023136"/>
    </source>
</evidence>
<feature type="transmembrane region" description="Helical" evidence="12">
    <location>
        <begin position="330"/>
        <end position="351"/>
    </location>
</feature>
<evidence type="ECO:0000256" key="4">
    <source>
        <dbReference type="ARBA" id="ARBA00022676"/>
    </source>
</evidence>
<evidence type="ECO:0000256" key="5">
    <source>
        <dbReference type="ARBA" id="ARBA00022679"/>
    </source>
</evidence>
<comment type="similarity">
    <text evidence="3 12">Belongs to the glycosyltransferase 22 family.</text>
</comment>
<comment type="pathway">
    <text evidence="2">Protein modification; protein glycosylation.</text>
</comment>
<keyword evidence="8 12" id="KW-1133">Transmembrane helix</keyword>
<organism evidence="13 14">
    <name type="scientific">Schizophyllum amplum</name>
    <dbReference type="NCBI Taxonomy" id="97359"/>
    <lineage>
        <taxon>Eukaryota</taxon>
        <taxon>Fungi</taxon>
        <taxon>Dikarya</taxon>
        <taxon>Basidiomycota</taxon>
        <taxon>Agaricomycotina</taxon>
        <taxon>Agaricomycetes</taxon>
        <taxon>Agaricomycetidae</taxon>
        <taxon>Agaricales</taxon>
        <taxon>Schizophyllaceae</taxon>
        <taxon>Schizophyllum</taxon>
    </lineage>
</organism>
<dbReference type="STRING" id="97359.A0A550CDN4"/>
<evidence type="ECO:0000256" key="3">
    <source>
        <dbReference type="ARBA" id="ARBA00007063"/>
    </source>
</evidence>
<dbReference type="EC" id="2.4.1.-" evidence="12"/>
<proteinExistence type="inferred from homology"/>
<dbReference type="Pfam" id="PF03901">
    <property type="entry name" value="Glyco_transf_22"/>
    <property type="match status" value="1"/>
</dbReference>
<feature type="transmembrane region" description="Helical" evidence="12">
    <location>
        <begin position="34"/>
        <end position="57"/>
    </location>
</feature>
<evidence type="ECO:0000256" key="2">
    <source>
        <dbReference type="ARBA" id="ARBA00004922"/>
    </source>
</evidence>
<evidence type="ECO:0000313" key="13">
    <source>
        <dbReference type="EMBL" id="TRM62887.1"/>
    </source>
</evidence>
<evidence type="ECO:0000256" key="1">
    <source>
        <dbReference type="ARBA" id="ARBA00004477"/>
    </source>
</evidence>
<gene>
    <name evidence="13" type="ORF">BD626DRAFT_569467</name>
</gene>
<evidence type="ECO:0000256" key="8">
    <source>
        <dbReference type="ARBA" id="ARBA00022989"/>
    </source>
</evidence>
<dbReference type="UniPathway" id="UPA00378"/>
<accession>A0A550CDN4</accession>
<name>A0A550CDN4_9AGAR</name>
<feature type="transmembrane region" description="Helical" evidence="12">
    <location>
        <begin position="380"/>
        <end position="400"/>
    </location>
</feature>
<keyword evidence="4 12" id="KW-0328">Glycosyltransferase</keyword>
<keyword evidence="9 12" id="KW-0472">Membrane</keyword>
<dbReference type="OrthoDB" id="19039at2759"/>
<comment type="subcellular location">
    <subcellularLocation>
        <location evidence="1 12">Endoplasmic reticulum membrane</location>
        <topology evidence="1 12">Multi-pass membrane protein</topology>
    </subcellularLocation>
</comment>
<evidence type="ECO:0000313" key="14">
    <source>
        <dbReference type="Proteomes" id="UP000320762"/>
    </source>
</evidence>
<keyword evidence="14" id="KW-1185">Reference proteome</keyword>
<dbReference type="AlphaFoldDB" id="A0A550CDN4"/>
<evidence type="ECO:0000256" key="11">
    <source>
        <dbReference type="ARBA" id="ARBA00048899"/>
    </source>
</evidence>
<feature type="transmembrane region" description="Helical" evidence="12">
    <location>
        <begin position="131"/>
        <end position="149"/>
    </location>
</feature>
<protein>
    <recommendedName>
        <fullName evidence="12">Mannosyltransferase</fullName>
        <ecNumber evidence="12">2.4.1.-</ecNumber>
    </recommendedName>
</protein>
<feature type="transmembrane region" description="Helical" evidence="12">
    <location>
        <begin position="358"/>
        <end position="374"/>
    </location>
</feature>
<dbReference type="PANTHER" id="PTHR22760">
    <property type="entry name" value="GLYCOSYLTRANSFERASE"/>
    <property type="match status" value="1"/>
</dbReference>
<dbReference type="GO" id="GO:0005789">
    <property type="term" value="C:endoplasmic reticulum membrane"/>
    <property type="evidence" value="ECO:0007669"/>
    <property type="project" value="UniProtKB-SubCell"/>
</dbReference>
<keyword evidence="6 12" id="KW-0812">Transmembrane</keyword>
<comment type="catalytic activity">
    <reaction evidence="11">
        <text>an alpha-D-Man-(1-&gt;2)-alpha-D-Man-(1-&gt;2)-alpha-D-Man-(1-&gt;3)-[alpha-D-Man-(1-&gt;2)-alpha-D-Man-(1-&gt;3)-alpha-D-Man-(1-&gt;6)]-beta-D-Man-(1-&gt;4)-beta-D-GlcNAc-(1-&gt;4)-alpha-D-GlcNAc-diphospho-di-trans,poly-cis-dolichol + a di-trans,poly-cis-dolichyl beta-D-mannosyl phosphate = an alpha-D-Man-(1-&gt;2)-alpha-D-Man-(1-&gt;2)-alpha-D-Man-(1-&gt;3)-[alpha-D-Man-(1-&gt;2)-alpha-D-Man-(1-&gt;3)-[alpha-D-Man-(1-&gt;6)]-alpha-D-Man-(1-&gt;6)]-beta-D-Man-(1-&gt;4)-beta-D-GlcNAc-(1-&gt;4)-alpha-D-GlcNAc-diphospho-di-trans,poly-cis-dolichol + a di-trans,poly-cis-dolichyl phosphate + H(+)</text>
        <dbReference type="Rhea" id="RHEA:29535"/>
        <dbReference type="Rhea" id="RHEA-COMP:19498"/>
        <dbReference type="Rhea" id="RHEA-COMP:19501"/>
        <dbReference type="Rhea" id="RHEA-COMP:19518"/>
        <dbReference type="Rhea" id="RHEA-COMP:19519"/>
        <dbReference type="ChEBI" id="CHEBI:15378"/>
        <dbReference type="ChEBI" id="CHEBI:57683"/>
        <dbReference type="ChEBI" id="CHEBI:58211"/>
        <dbReference type="ChEBI" id="CHEBI:132517"/>
        <dbReference type="ChEBI" id="CHEBI:132519"/>
        <dbReference type="EC" id="2.4.1.260"/>
    </reaction>
    <physiologicalReaction direction="left-to-right" evidence="11">
        <dbReference type="Rhea" id="RHEA:29536"/>
    </physiologicalReaction>
</comment>
<feature type="transmembrane region" description="Helical" evidence="12">
    <location>
        <begin position="161"/>
        <end position="180"/>
    </location>
</feature>
<dbReference type="EMBL" id="VDMD01000011">
    <property type="protein sequence ID" value="TRM62887.1"/>
    <property type="molecule type" value="Genomic_DNA"/>
</dbReference>
<evidence type="ECO:0000256" key="12">
    <source>
        <dbReference type="RuleBase" id="RU363075"/>
    </source>
</evidence>
<evidence type="ECO:0000256" key="7">
    <source>
        <dbReference type="ARBA" id="ARBA00022824"/>
    </source>
</evidence>
<dbReference type="PANTHER" id="PTHR22760:SF1">
    <property type="entry name" value="DOL-P-MAN:MAN(7)GLCNAC(2)-PP-DOL ALPHA-1,6-MANNOSYLTRANSFERASE"/>
    <property type="match status" value="1"/>
</dbReference>
<feature type="transmembrane region" description="Helical" evidence="12">
    <location>
        <begin position="186"/>
        <end position="202"/>
    </location>
</feature>